<evidence type="ECO:0000313" key="4">
    <source>
        <dbReference type="Proteomes" id="UP000002630"/>
    </source>
</evidence>
<feature type="compositionally biased region" description="Basic residues" evidence="1">
    <location>
        <begin position="542"/>
        <end position="552"/>
    </location>
</feature>
<proteinExistence type="predicted"/>
<feature type="region of interest" description="Disordered" evidence="1">
    <location>
        <begin position="445"/>
        <end position="489"/>
    </location>
</feature>
<feature type="transmembrane region" description="Helical" evidence="2">
    <location>
        <begin position="160"/>
        <end position="180"/>
    </location>
</feature>
<dbReference type="InParanoid" id="D7G9C5"/>
<evidence type="ECO:0000256" key="2">
    <source>
        <dbReference type="SAM" id="Phobius"/>
    </source>
</evidence>
<feature type="compositionally biased region" description="Low complexity" evidence="1">
    <location>
        <begin position="459"/>
        <end position="472"/>
    </location>
</feature>
<feature type="region of interest" description="Disordered" evidence="1">
    <location>
        <begin position="392"/>
        <end position="423"/>
    </location>
</feature>
<dbReference type="AlphaFoldDB" id="D7G9C5"/>
<keyword evidence="2" id="KW-1133">Transmembrane helix</keyword>
<dbReference type="OrthoDB" id="10353754at2759"/>
<keyword evidence="2" id="KW-0812">Transmembrane</keyword>
<evidence type="ECO:0000256" key="1">
    <source>
        <dbReference type="SAM" id="MobiDB-lite"/>
    </source>
</evidence>
<accession>D7G9C5</accession>
<name>D7G9C5_ECTSI</name>
<keyword evidence="2" id="KW-0472">Membrane</keyword>
<sequence length="552" mass="59206">MVSRSSFDLTFPTEVGEGSAFYTMGGAVEIEKSWFRTMASHPRKNTPHETADRRSTAAVGLTVSVSRGCSVDSDAALTGRGVGVTGQRDGAVVFEERKGIRGEFLLVKTDCSFLGRDPNVDDDNASVLRSSSGVGMSSADLRPQGHRQLTMCTPCGCTNLFWLLVTVSMGLITLMGLFCLSRWHPDGRRRWALRWRSGAADRRVHQDCHADGMASARATGVASGDLKAGGVTGNSLTQPNHLYEDLYSIRYPSYEDERSFVLPQNLKKILAQPKANARSTVEGPGRIVTDADADTDTDANDNDSKLAETMIASSSGSEETPVAEDGPGLPPFAVDRHDVSDVRVPRQEAVRDDMFDSGMECFSDDSLVEEETVTVPIGKKVTSARIYRSGSRELPTSPLQVQPTLSTISGSTSRGDGATVPADRGCQPETLLCDGERQVQVAAGNTASGVAADGRDARSLSPRTASSRSPSRGGACPVDHGVGESASSTRWADQMLKEPDDDMCYSPDNEIEGEFFAVMGHQTSGLALARGATVSPPPVRLFSRRLRKSTRQ</sequence>
<feature type="region of interest" description="Disordered" evidence="1">
    <location>
        <begin position="529"/>
        <end position="552"/>
    </location>
</feature>
<reference evidence="3 4" key="1">
    <citation type="journal article" date="2010" name="Nature">
        <title>The Ectocarpus genome and the independent evolution of multicellularity in brown algae.</title>
        <authorList>
            <person name="Cock J.M."/>
            <person name="Sterck L."/>
            <person name="Rouze P."/>
            <person name="Scornet D."/>
            <person name="Allen A.E."/>
            <person name="Amoutzias G."/>
            <person name="Anthouard V."/>
            <person name="Artiguenave F."/>
            <person name="Aury J.M."/>
            <person name="Badger J.H."/>
            <person name="Beszteri B."/>
            <person name="Billiau K."/>
            <person name="Bonnet E."/>
            <person name="Bothwell J.H."/>
            <person name="Bowler C."/>
            <person name="Boyen C."/>
            <person name="Brownlee C."/>
            <person name="Carrano C.J."/>
            <person name="Charrier B."/>
            <person name="Cho G.Y."/>
            <person name="Coelho S.M."/>
            <person name="Collen J."/>
            <person name="Corre E."/>
            <person name="Da Silva C."/>
            <person name="Delage L."/>
            <person name="Delaroque N."/>
            <person name="Dittami S.M."/>
            <person name="Doulbeau S."/>
            <person name="Elias M."/>
            <person name="Farnham G."/>
            <person name="Gachon C.M."/>
            <person name="Gschloessl B."/>
            <person name="Heesch S."/>
            <person name="Jabbari K."/>
            <person name="Jubin C."/>
            <person name="Kawai H."/>
            <person name="Kimura K."/>
            <person name="Kloareg B."/>
            <person name="Kupper F.C."/>
            <person name="Lang D."/>
            <person name="Le Bail A."/>
            <person name="Leblanc C."/>
            <person name="Lerouge P."/>
            <person name="Lohr M."/>
            <person name="Lopez P.J."/>
            <person name="Martens C."/>
            <person name="Maumus F."/>
            <person name="Michel G."/>
            <person name="Miranda-Saavedra D."/>
            <person name="Morales J."/>
            <person name="Moreau H."/>
            <person name="Motomura T."/>
            <person name="Nagasato C."/>
            <person name="Napoli C.A."/>
            <person name="Nelson D.R."/>
            <person name="Nyvall-Collen P."/>
            <person name="Peters A.F."/>
            <person name="Pommier C."/>
            <person name="Potin P."/>
            <person name="Poulain J."/>
            <person name="Quesneville H."/>
            <person name="Read B."/>
            <person name="Rensing S.A."/>
            <person name="Ritter A."/>
            <person name="Rousvoal S."/>
            <person name="Samanta M."/>
            <person name="Samson G."/>
            <person name="Schroeder D.C."/>
            <person name="Segurens B."/>
            <person name="Strittmatter M."/>
            <person name="Tonon T."/>
            <person name="Tregear J.W."/>
            <person name="Valentin K."/>
            <person name="von Dassow P."/>
            <person name="Yamagishi T."/>
            <person name="Van de Peer Y."/>
            <person name="Wincker P."/>
        </authorList>
    </citation>
    <scope>NUCLEOTIDE SEQUENCE [LARGE SCALE GENOMIC DNA]</scope>
    <source>
        <strain evidence="4">Ec32 / CCAP1310/4</strain>
    </source>
</reference>
<organism evidence="3 4">
    <name type="scientific">Ectocarpus siliculosus</name>
    <name type="common">Brown alga</name>
    <name type="synonym">Conferva siliculosa</name>
    <dbReference type="NCBI Taxonomy" id="2880"/>
    <lineage>
        <taxon>Eukaryota</taxon>
        <taxon>Sar</taxon>
        <taxon>Stramenopiles</taxon>
        <taxon>Ochrophyta</taxon>
        <taxon>PX clade</taxon>
        <taxon>Phaeophyceae</taxon>
        <taxon>Ectocarpales</taxon>
        <taxon>Ectocarpaceae</taxon>
        <taxon>Ectocarpus</taxon>
    </lineage>
</organism>
<dbReference type="EMBL" id="FN649734">
    <property type="protein sequence ID" value="CBJ28268.1"/>
    <property type="molecule type" value="Genomic_DNA"/>
</dbReference>
<feature type="compositionally biased region" description="Polar residues" evidence="1">
    <location>
        <begin position="397"/>
        <end position="414"/>
    </location>
</feature>
<evidence type="ECO:0000313" key="3">
    <source>
        <dbReference type="EMBL" id="CBJ28268.1"/>
    </source>
</evidence>
<protein>
    <recommendedName>
        <fullName evidence="5">Transmembrane protein</fullName>
    </recommendedName>
</protein>
<gene>
    <name evidence="3" type="ORF">Esi_0097_0074</name>
</gene>
<evidence type="ECO:0008006" key="5">
    <source>
        <dbReference type="Google" id="ProtNLM"/>
    </source>
</evidence>
<dbReference type="Proteomes" id="UP000002630">
    <property type="component" value="Linkage Group LG09"/>
</dbReference>
<keyword evidence="4" id="KW-1185">Reference proteome</keyword>
<dbReference type="EMBL" id="FN649212">
    <property type="protein sequence ID" value="CBJ28268.1"/>
    <property type="molecule type" value="Genomic_DNA"/>
</dbReference>